<keyword evidence="2" id="KW-1185">Reference proteome</keyword>
<evidence type="ECO:0000313" key="2">
    <source>
        <dbReference type="Proteomes" id="UP000707731"/>
    </source>
</evidence>
<comment type="caution">
    <text evidence="1">The sequence shown here is derived from an EMBL/GenBank/DDBJ whole genome shotgun (WGS) entry which is preliminary data.</text>
</comment>
<gene>
    <name evidence="1" type="ORF">IU449_27005</name>
</gene>
<organism evidence="1 2">
    <name type="scientific">Nocardia higoensis</name>
    <dbReference type="NCBI Taxonomy" id="228599"/>
    <lineage>
        <taxon>Bacteria</taxon>
        <taxon>Bacillati</taxon>
        <taxon>Actinomycetota</taxon>
        <taxon>Actinomycetes</taxon>
        <taxon>Mycobacteriales</taxon>
        <taxon>Nocardiaceae</taxon>
        <taxon>Nocardia</taxon>
    </lineage>
</organism>
<dbReference type="Proteomes" id="UP000707731">
    <property type="component" value="Unassembled WGS sequence"/>
</dbReference>
<accession>A0ABS0DI61</accession>
<evidence type="ECO:0000313" key="1">
    <source>
        <dbReference type="EMBL" id="MBF6358150.1"/>
    </source>
</evidence>
<name>A0ABS0DI61_9NOCA</name>
<protein>
    <submittedName>
        <fullName evidence="1">Uncharacterized protein</fullName>
    </submittedName>
</protein>
<reference evidence="1 2" key="1">
    <citation type="submission" date="2020-10" db="EMBL/GenBank/DDBJ databases">
        <title>Identification of Nocardia species via Next-generation sequencing and recognition of intraspecies genetic diversity.</title>
        <authorList>
            <person name="Li P."/>
            <person name="Li P."/>
            <person name="Lu B."/>
        </authorList>
    </citation>
    <scope>NUCLEOTIDE SEQUENCE [LARGE SCALE GENOMIC DNA]</scope>
    <source>
        <strain evidence="1 2">BJ06-0143</strain>
    </source>
</reference>
<dbReference type="RefSeq" id="WP_195004989.1">
    <property type="nucleotide sequence ID" value="NZ_JADLQN010000010.1"/>
</dbReference>
<dbReference type="EMBL" id="JADLQN010000010">
    <property type="protein sequence ID" value="MBF6358150.1"/>
    <property type="molecule type" value="Genomic_DNA"/>
</dbReference>
<proteinExistence type="predicted"/>
<sequence>MPEPLHVAPGFSTSRDECRITYRNPETGEEYSFLAPNHLREEHRRQLAEAGYQVVVQTRTVTTTAWRTVKETR</sequence>